<dbReference type="Proteomes" id="UP000586305">
    <property type="component" value="Unassembled WGS sequence"/>
</dbReference>
<dbReference type="InterPro" id="IPR029044">
    <property type="entry name" value="Nucleotide-diphossugar_trans"/>
</dbReference>
<evidence type="ECO:0000313" key="1">
    <source>
        <dbReference type="EMBL" id="NOU52994.1"/>
    </source>
</evidence>
<dbReference type="EMBL" id="JABBPG010000014">
    <property type="protein sequence ID" value="NOU52994.1"/>
    <property type="molecule type" value="Genomic_DNA"/>
</dbReference>
<gene>
    <name evidence="1" type="ORF">HG263_21050</name>
</gene>
<proteinExistence type="predicted"/>
<evidence type="ECO:0008006" key="3">
    <source>
        <dbReference type="Google" id="ProtNLM"/>
    </source>
</evidence>
<accession>A0A849VMP6</accession>
<keyword evidence="2" id="KW-1185">Reference proteome</keyword>
<organism evidence="1 2">
    <name type="scientific">Pseudoalteromonas caenipelagi</name>
    <dbReference type="NCBI Taxonomy" id="2726988"/>
    <lineage>
        <taxon>Bacteria</taxon>
        <taxon>Pseudomonadati</taxon>
        <taxon>Pseudomonadota</taxon>
        <taxon>Gammaproteobacteria</taxon>
        <taxon>Alteromonadales</taxon>
        <taxon>Pseudoalteromonadaceae</taxon>
        <taxon>Pseudoalteromonas</taxon>
    </lineage>
</organism>
<sequence>MIDKAFIYVLYGKHLRYYQETILSMSTLLTYNPKANIIVLAEWVDFFPEIPNVQVINFTEQQQKQWLGCSNYHFRLKLSGIRFLLQNYAKKIIFLDSDTLVRSNLMHYFDMIDHSNSILHKLEGHLSRRRFTRQYKNVIGRTFNSDKGGRCLITESAPMYNSGFIGLAQVHLSLFEDALWLMEEVSKYTTYHTAEQFALGFFLCKQGKVHTVGDKVVYHYWHKQPRKFIHEQISDLLLSYSILELANNPRLSLSIKPHRPFTRLIRDKVGKLLTK</sequence>
<evidence type="ECO:0000313" key="2">
    <source>
        <dbReference type="Proteomes" id="UP000586305"/>
    </source>
</evidence>
<protein>
    <recommendedName>
        <fullName evidence="3">Glycosyl transferase family 8</fullName>
    </recommendedName>
</protein>
<dbReference type="RefSeq" id="WP_171628031.1">
    <property type="nucleotide sequence ID" value="NZ_JABBPG010000014.1"/>
</dbReference>
<dbReference type="Gene3D" id="3.90.550.10">
    <property type="entry name" value="Spore Coat Polysaccharide Biosynthesis Protein SpsA, Chain A"/>
    <property type="match status" value="1"/>
</dbReference>
<name>A0A849VMP6_9GAMM</name>
<dbReference type="AlphaFoldDB" id="A0A849VMP6"/>
<reference evidence="1 2" key="1">
    <citation type="submission" date="2020-04" db="EMBL/GenBank/DDBJ databases">
        <title>Pseudoalteromonas caenipelagi sp. nov., isolated from a tidal flat.</title>
        <authorList>
            <person name="Park S."/>
            <person name="Yoon J.-H."/>
        </authorList>
    </citation>
    <scope>NUCLEOTIDE SEQUENCE [LARGE SCALE GENOMIC DNA]</scope>
    <source>
        <strain evidence="1 2">JBTF-M23</strain>
    </source>
</reference>
<dbReference type="SUPFAM" id="SSF53448">
    <property type="entry name" value="Nucleotide-diphospho-sugar transferases"/>
    <property type="match status" value="1"/>
</dbReference>
<comment type="caution">
    <text evidence="1">The sequence shown here is derived from an EMBL/GenBank/DDBJ whole genome shotgun (WGS) entry which is preliminary data.</text>
</comment>